<dbReference type="AlphaFoldDB" id="A0A1S1X4H8"/>
<organism evidence="3 5">
    <name type="scientific">Chromobacterium sphagni</name>
    <dbReference type="NCBI Taxonomy" id="1903179"/>
    <lineage>
        <taxon>Bacteria</taxon>
        <taxon>Pseudomonadati</taxon>
        <taxon>Pseudomonadota</taxon>
        <taxon>Betaproteobacteria</taxon>
        <taxon>Neisseriales</taxon>
        <taxon>Chromobacteriaceae</taxon>
        <taxon>Chromobacterium</taxon>
    </lineage>
</organism>
<comment type="caution">
    <text evidence="3">The sequence shown here is derived from an EMBL/GenBank/DDBJ whole genome shotgun (WGS) entry which is preliminary data.</text>
</comment>
<accession>A0A1S1X4H8</accession>
<evidence type="ECO:0000313" key="6">
    <source>
        <dbReference type="Proteomes" id="UP000180280"/>
    </source>
</evidence>
<gene>
    <name evidence="4" type="ORF">BI344_07615</name>
    <name evidence="3" type="ORF">BI347_11915</name>
</gene>
<reference evidence="5 6" key="1">
    <citation type="submission" date="2016-09" db="EMBL/GenBank/DDBJ databases">
        <title>Chromobacterium muskegensis sp. nov., an insecticidal bacterium isolated from Sphagnum bogs.</title>
        <authorList>
            <person name="Sparks M.E."/>
            <person name="Blackburn M.B."/>
            <person name="Gundersen-Rindal D.E."/>
            <person name="Mitchell A."/>
            <person name="Farrar R."/>
            <person name="Kuhar D."/>
        </authorList>
    </citation>
    <scope>NUCLEOTIDE SEQUENCE [LARGE SCALE GENOMIC DNA]</scope>
    <source>
        <strain evidence="4 6">14B-1</strain>
        <strain evidence="3 5">37-2</strain>
    </source>
</reference>
<keyword evidence="6" id="KW-1185">Reference proteome</keyword>
<dbReference type="RefSeq" id="WP_071112768.1">
    <property type="nucleotide sequence ID" value="NZ_MKCS01000001.1"/>
</dbReference>
<dbReference type="STRING" id="1903179.BI347_11915"/>
<evidence type="ECO:0000313" key="4">
    <source>
        <dbReference type="EMBL" id="OHX20345.1"/>
    </source>
</evidence>
<dbReference type="InterPro" id="IPR035905">
    <property type="entry name" value="Barstar-like_sf"/>
</dbReference>
<evidence type="ECO:0000313" key="5">
    <source>
        <dbReference type="Proteomes" id="UP000180088"/>
    </source>
</evidence>
<dbReference type="SUPFAM" id="SSF52038">
    <property type="entry name" value="Barstar-related"/>
    <property type="match status" value="1"/>
</dbReference>
<sequence>MPVTVCELRHILSLQQLFNEMSRQLRLPPHFGRNLDALYDCLANEVPGPYQLIWRETAETEKALGADVYAAVLDILETVAAERGDVTLDIHR</sequence>
<dbReference type="EMBL" id="MKCS01000001">
    <property type="protein sequence ID" value="OHX14136.1"/>
    <property type="molecule type" value="Genomic_DNA"/>
</dbReference>
<evidence type="ECO:0000313" key="3">
    <source>
        <dbReference type="EMBL" id="OHX14136.1"/>
    </source>
</evidence>
<proteinExistence type="inferred from homology"/>
<dbReference type="Pfam" id="PF01337">
    <property type="entry name" value="Barstar"/>
    <property type="match status" value="1"/>
</dbReference>
<feature type="domain" description="Barstar (barnase inhibitor)" evidence="2">
    <location>
        <begin position="1"/>
        <end position="82"/>
    </location>
</feature>
<dbReference type="Proteomes" id="UP000180088">
    <property type="component" value="Unassembled WGS sequence"/>
</dbReference>
<dbReference type="EMBL" id="MKCT01000017">
    <property type="protein sequence ID" value="OHX20345.1"/>
    <property type="molecule type" value="Genomic_DNA"/>
</dbReference>
<dbReference type="Proteomes" id="UP000180280">
    <property type="component" value="Unassembled WGS sequence"/>
</dbReference>
<protein>
    <submittedName>
        <fullName evidence="3">Barnase inhibitor</fullName>
    </submittedName>
</protein>
<evidence type="ECO:0000259" key="2">
    <source>
        <dbReference type="Pfam" id="PF01337"/>
    </source>
</evidence>
<dbReference type="InterPro" id="IPR000468">
    <property type="entry name" value="Barstar"/>
</dbReference>
<name>A0A1S1X4H8_9NEIS</name>
<evidence type="ECO:0000256" key="1">
    <source>
        <dbReference type="ARBA" id="ARBA00006845"/>
    </source>
</evidence>
<dbReference type="Gene3D" id="3.30.370.10">
    <property type="entry name" value="Barstar-like"/>
    <property type="match status" value="1"/>
</dbReference>
<comment type="similarity">
    <text evidence="1">Belongs to the barstar family.</text>
</comment>